<dbReference type="RefSeq" id="WP_109721713.1">
    <property type="nucleotide sequence ID" value="NZ_QEQK01000025.1"/>
</dbReference>
<accession>A0A383XPH6</accession>
<name>A0A383XPH6_9GAMM</name>
<sequence>MKSQTIPTPLGHLHVQVGPANGPVMLFWPSLLMSGDMWLDQAAHHAADHQVVLIDPPGQGRSEALQSGFDFPACALSALAVLDAIETTPGQAVFVGNSWGGMMGGTLAAMAPDRLRAAVLMNCTGSPVGWRQRLEFLVLSTIIQRAGRIPRPLERVAIDAFVGPTTRRERPQVIQQIRDELRRVDGRSVHWAIRSVVPERPDQLATLSTIGIPVLVVAGAEDATFPVPETQRMADAIPDARFEVLDGIAHLAGLEDPRRVADLVNKFLHSL</sequence>
<comment type="caution">
    <text evidence="2">The sequence shown here is derived from an EMBL/GenBank/DDBJ whole genome shotgun (WGS) entry which is preliminary data.</text>
</comment>
<dbReference type="EMBL" id="QEQK01000025">
    <property type="protein sequence ID" value="PWN54530.1"/>
    <property type="molecule type" value="Genomic_DNA"/>
</dbReference>
<protein>
    <submittedName>
        <fullName evidence="2">Alpha/beta hydrolase</fullName>
    </submittedName>
</protein>
<feature type="domain" description="AB hydrolase-1" evidence="1">
    <location>
        <begin position="23"/>
        <end position="257"/>
    </location>
</feature>
<reference evidence="2 3" key="1">
    <citation type="submission" date="2018-05" db="EMBL/GenBank/DDBJ databases">
        <title>Abyssibacter profundi OUC007T gen. nov., sp. nov, a marine bacterium isolated from seawater of the Mariana Trench.</title>
        <authorList>
            <person name="Zhou S."/>
        </authorList>
    </citation>
    <scope>NUCLEOTIDE SEQUENCE [LARGE SCALE GENOMIC DNA]</scope>
    <source>
        <strain evidence="2 3">OUC007</strain>
    </source>
</reference>
<evidence type="ECO:0000259" key="1">
    <source>
        <dbReference type="Pfam" id="PF00561"/>
    </source>
</evidence>
<keyword evidence="3" id="KW-1185">Reference proteome</keyword>
<dbReference type="InterPro" id="IPR000073">
    <property type="entry name" value="AB_hydrolase_1"/>
</dbReference>
<dbReference type="InterPro" id="IPR000639">
    <property type="entry name" value="Epox_hydrolase-like"/>
</dbReference>
<dbReference type="OrthoDB" id="5853561at2"/>
<dbReference type="PRINTS" id="PR00412">
    <property type="entry name" value="EPOXHYDRLASE"/>
</dbReference>
<dbReference type="SUPFAM" id="SSF53474">
    <property type="entry name" value="alpha/beta-Hydrolases"/>
    <property type="match status" value="1"/>
</dbReference>
<dbReference type="InterPro" id="IPR050266">
    <property type="entry name" value="AB_hydrolase_sf"/>
</dbReference>
<dbReference type="Proteomes" id="UP000251800">
    <property type="component" value="Unassembled WGS sequence"/>
</dbReference>
<dbReference type="PRINTS" id="PR00111">
    <property type="entry name" value="ABHYDROLASE"/>
</dbReference>
<dbReference type="GO" id="GO:0016787">
    <property type="term" value="F:hydrolase activity"/>
    <property type="evidence" value="ECO:0007669"/>
    <property type="project" value="UniProtKB-KW"/>
</dbReference>
<evidence type="ECO:0000313" key="2">
    <source>
        <dbReference type="EMBL" id="PWN54530.1"/>
    </source>
</evidence>
<dbReference type="Gene3D" id="3.40.50.1820">
    <property type="entry name" value="alpha/beta hydrolase"/>
    <property type="match status" value="1"/>
</dbReference>
<keyword evidence="2" id="KW-0378">Hydrolase</keyword>
<dbReference type="Pfam" id="PF00561">
    <property type="entry name" value="Abhydrolase_1"/>
    <property type="match status" value="1"/>
</dbReference>
<dbReference type="InterPro" id="IPR029058">
    <property type="entry name" value="AB_hydrolase_fold"/>
</dbReference>
<proteinExistence type="predicted"/>
<dbReference type="AlphaFoldDB" id="A0A383XPH6"/>
<evidence type="ECO:0000313" key="3">
    <source>
        <dbReference type="Proteomes" id="UP000251800"/>
    </source>
</evidence>
<dbReference type="PANTHER" id="PTHR43798">
    <property type="entry name" value="MONOACYLGLYCEROL LIPASE"/>
    <property type="match status" value="1"/>
</dbReference>
<gene>
    <name evidence="2" type="ORF">DEH80_16945</name>
</gene>
<organism evidence="2 3">
    <name type="scientific">Abyssibacter profundi</name>
    <dbReference type="NCBI Taxonomy" id="2182787"/>
    <lineage>
        <taxon>Bacteria</taxon>
        <taxon>Pseudomonadati</taxon>
        <taxon>Pseudomonadota</taxon>
        <taxon>Gammaproteobacteria</taxon>
        <taxon>Chromatiales</taxon>
        <taxon>Oceanococcaceae</taxon>
        <taxon>Abyssibacter</taxon>
    </lineage>
</organism>